<accession>A0ABT6XBG4</accession>
<organism evidence="1 2">
    <name type="scientific">Limnohabitans lacus</name>
    <dbReference type="NCBI Taxonomy" id="3045173"/>
    <lineage>
        <taxon>Bacteria</taxon>
        <taxon>Pseudomonadati</taxon>
        <taxon>Pseudomonadota</taxon>
        <taxon>Betaproteobacteria</taxon>
        <taxon>Burkholderiales</taxon>
        <taxon>Comamonadaceae</taxon>
        <taxon>Limnohabitans</taxon>
    </lineage>
</organism>
<feature type="non-terminal residue" evidence="1">
    <location>
        <position position="1"/>
    </location>
</feature>
<evidence type="ECO:0000313" key="1">
    <source>
        <dbReference type="EMBL" id="MDI9235279.1"/>
    </source>
</evidence>
<name>A0ABT6XBG4_9BURK</name>
<dbReference type="Gene3D" id="2.60.40.10">
    <property type="entry name" value="Immunoglobulins"/>
    <property type="match status" value="1"/>
</dbReference>
<reference evidence="1" key="1">
    <citation type="submission" date="2023-05" db="EMBL/GenBank/DDBJ databases">
        <title>Limnohabitans sp. strain HM2-2 Genome sequencing and assembly.</title>
        <authorList>
            <person name="Jung Y."/>
        </authorList>
    </citation>
    <scope>NUCLEOTIDE SEQUENCE</scope>
    <source>
        <strain evidence="1">HM2-2</strain>
    </source>
</reference>
<protein>
    <recommendedName>
        <fullName evidence="3">Bacterial Ig-like domain-containing protein</fullName>
    </recommendedName>
</protein>
<evidence type="ECO:0008006" key="3">
    <source>
        <dbReference type="Google" id="ProtNLM"/>
    </source>
</evidence>
<dbReference type="EMBL" id="JASGBH010000023">
    <property type="protein sequence ID" value="MDI9235279.1"/>
    <property type="molecule type" value="Genomic_DNA"/>
</dbReference>
<dbReference type="RefSeq" id="WP_283225595.1">
    <property type="nucleotide sequence ID" value="NZ_JASGBH010000023.1"/>
</dbReference>
<gene>
    <name evidence="1" type="ORF">QLQ16_15700</name>
</gene>
<feature type="non-terminal residue" evidence="1">
    <location>
        <position position="587"/>
    </location>
</feature>
<keyword evidence="2" id="KW-1185">Reference proteome</keyword>
<sequence>ESIEKIDLTGDGSRVLVLTQADVLALSDNDTLIVQAKSGDIVFAVGNWVDTGELAVGFDGNTYRLYTSGAASLLVSAEASFGSTVNVASQITELSISDDTGSDSTDRVTTDTTLVYNVTLGQSLAAGDELQIIVDGTAHTATRVDDTHYSLDRTANGQALAVGAHSVWVSVARNGEFIDRGWSGHLNVQAQSSLPRPTQLDMRTADDTGADRFDNSTVNHQNIMLFAYGPTDQNYLTEFWIDSNGNTQWDATDQQITTNWLGGIANTSPALRYLDGGRANAYVDLSTGVHNIYATFKDTQGTRSQASDILQVTVLGEEPSLSFIGQSGYTLTGTASEGSEVFVWVDANHNGVSEAAETRLGYVYSGVNGQWSLSLAALGAGNHDIRAMTGNVIDRITGDRTAGAGLVQLNGGATIDVEVPTVDAVAFNSPASGVYVTGTNNMLVTVTFSEEVKGLIGSSKLVLTLNGNVQRNAYLQSTDAQAKTATFVYSVQSGDDDLDGVEIVANAFVGITDVFGNAVDNTYTLSDVSSARIDVSAPVVEAAAGVDTTVNLLFNEVLDASTAPLAGAFTLAGNTVTGVAISGNQVT</sequence>
<proteinExistence type="predicted"/>
<evidence type="ECO:0000313" key="2">
    <source>
        <dbReference type="Proteomes" id="UP001431902"/>
    </source>
</evidence>
<dbReference type="Proteomes" id="UP001431902">
    <property type="component" value="Unassembled WGS sequence"/>
</dbReference>
<comment type="caution">
    <text evidence="1">The sequence shown here is derived from an EMBL/GenBank/DDBJ whole genome shotgun (WGS) entry which is preliminary data.</text>
</comment>
<dbReference type="InterPro" id="IPR013783">
    <property type="entry name" value="Ig-like_fold"/>
</dbReference>